<reference evidence="1 2" key="1">
    <citation type="journal article" date="2017" name="BMC Genomics">
        <title>Genome sequencing of 39 Akkermansia muciniphila isolates reveals its population structure, genomic and functional diverisity, and global distribution in mammalian gut microbiotas.</title>
        <authorList>
            <person name="Guo X."/>
            <person name="Li S."/>
            <person name="Zhang J."/>
            <person name="Wu F."/>
            <person name="Li X."/>
            <person name="Wu D."/>
            <person name="Zhang M."/>
            <person name="Ou Z."/>
            <person name="Jie Z."/>
            <person name="Yan Q."/>
            <person name="Li P."/>
            <person name="Yi J."/>
            <person name="Peng Y."/>
        </authorList>
    </citation>
    <scope>NUCLEOTIDE SEQUENCE [LARGE SCALE GENOMIC DNA]</scope>
    <source>
        <strain evidence="1 2">GP24</strain>
    </source>
</reference>
<evidence type="ECO:0000313" key="2">
    <source>
        <dbReference type="Proteomes" id="UP000236000"/>
    </source>
</evidence>
<gene>
    <name evidence="1" type="ORF">CXU22_11420</name>
</gene>
<sequence length="98" mass="10943">MSLRFCAPPCRDGGGYSCQERDFSSRRALEFNVTYPSYEGKRIAGRRGFSGVEWLSNKETCRERENASAVPRSRFGGGGRSTGFYPVKREAEACGFQV</sequence>
<protein>
    <submittedName>
        <fullName evidence="1">Uncharacterized protein</fullName>
    </submittedName>
</protein>
<proteinExistence type="predicted"/>
<dbReference type="Proteomes" id="UP000236000">
    <property type="component" value="Unassembled WGS sequence"/>
</dbReference>
<dbReference type="EMBL" id="PJKA01000013">
    <property type="protein sequence ID" value="PNC17222.1"/>
    <property type="molecule type" value="Genomic_DNA"/>
</dbReference>
<evidence type="ECO:0000313" key="1">
    <source>
        <dbReference type="EMBL" id="PNC17222.1"/>
    </source>
</evidence>
<name>A0A2N8HBJ6_9BACT</name>
<comment type="caution">
    <text evidence="1">The sequence shown here is derived from an EMBL/GenBank/DDBJ whole genome shotgun (WGS) entry which is preliminary data.</text>
</comment>
<organism evidence="1 2">
    <name type="scientific">Akkermansia muciniphila</name>
    <dbReference type="NCBI Taxonomy" id="239935"/>
    <lineage>
        <taxon>Bacteria</taxon>
        <taxon>Pseudomonadati</taxon>
        <taxon>Verrucomicrobiota</taxon>
        <taxon>Verrucomicrobiia</taxon>
        <taxon>Verrucomicrobiales</taxon>
        <taxon>Akkermansiaceae</taxon>
        <taxon>Akkermansia</taxon>
    </lineage>
</organism>
<accession>A0A2N8HBJ6</accession>
<dbReference type="AlphaFoldDB" id="A0A2N8HBJ6"/>